<dbReference type="RefSeq" id="WP_271965249.1">
    <property type="nucleotide sequence ID" value="NZ_JAQMFS010000088.1"/>
</dbReference>
<dbReference type="PANTHER" id="PTHR43252">
    <property type="entry name" value="TRANSCRIPTIONAL REGULATOR YQJI"/>
    <property type="match status" value="1"/>
</dbReference>
<dbReference type="SUPFAM" id="SSF46785">
    <property type="entry name" value="Winged helix' DNA-binding domain"/>
    <property type="match status" value="1"/>
</dbReference>
<dbReference type="InterPro" id="IPR036390">
    <property type="entry name" value="WH_DNA-bd_sf"/>
</dbReference>
<evidence type="ECO:0000313" key="4">
    <source>
        <dbReference type="Proteomes" id="UP001212217"/>
    </source>
</evidence>
<dbReference type="InterPro" id="IPR036388">
    <property type="entry name" value="WH-like_DNA-bd_sf"/>
</dbReference>
<keyword evidence="1" id="KW-0175">Coiled coil</keyword>
<evidence type="ECO:0000313" key="3">
    <source>
        <dbReference type="EMBL" id="MDB6186529.1"/>
    </source>
</evidence>
<protein>
    <submittedName>
        <fullName evidence="3">PadR family transcriptional regulator</fullName>
    </submittedName>
</protein>
<feature type="coiled-coil region" evidence="1">
    <location>
        <begin position="119"/>
        <end position="173"/>
    </location>
</feature>
<organism evidence="3 4">
    <name type="scientific">Gemella haemolysans</name>
    <dbReference type="NCBI Taxonomy" id="1379"/>
    <lineage>
        <taxon>Bacteria</taxon>
        <taxon>Bacillati</taxon>
        <taxon>Bacillota</taxon>
        <taxon>Bacilli</taxon>
        <taxon>Bacillales</taxon>
        <taxon>Gemellaceae</taxon>
        <taxon>Gemella</taxon>
    </lineage>
</organism>
<sequence>MKGRDVILGILSNQERTGYEIKEIFQSQLSYFYDGTYGMIYPTLKKLEKEGLVSKKTIMQSGKPNKNIYTITTCGKKELQKYLESNLIEESYKSDFLMRLFFGDNLTNKELICLLKDEIMNKEKKILQLTNNLETWKNEGITKTQELTIKYGLAQYGATKAVLEEELKKLMNKNNHI</sequence>
<comment type="caution">
    <text evidence="3">The sequence shown here is derived from an EMBL/GenBank/DDBJ whole genome shotgun (WGS) entry which is preliminary data.</text>
</comment>
<dbReference type="Gene3D" id="6.10.140.1570">
    <property type="match status" value="1"/>
</dbReference>
<dbReference type="Pfam" id="PF03551">
    <property type="entry name" value="PadR"/>
    <property type="match status" value="1"/>
</dbReference>
<name>A0AAW6B6E3_9BACL</name>
<evidence type="ECO:0000259" key="2">
    <source>
        <dbReference type="Pfam" id="PF03551"/>
    </source>
</evidence>
<gene>
    <name evidence="3" type="ORF">PNO30_07090</name>
</gene>
<dbReference type="EMBL" id="JAQMFS010000088">
    <property type="protein sequence ID" value="MDB6186529.1"/>
    <property type="molecule type" value="Genomic_DNA"/>
</dbReference>
<reference evidence="3" key="1">
    <citation type="submission" date="2023-08" db="EMBL/GenBank/DDBJ databases">
        <title>Dental plaque isolates bound by oral lectin ZG16B.</title>
        <authorList>
            <person name="Ghosh S."/>
        </authorList>
    </citation>
    <scope>NUCLEOTIDE SEQUENCE</scope>
    <source>
        <strain evidence="3">DP3_5B</strain>
    </source>
</reference>
<dbReference type="InterPro" id="IPR005149">
    <property type="entry name" value="Tscrpt_reg_PadR_N"/>
</dbReference>
<dbReference type="Gene3D" id="1.10.10.10">
    <property type="entry name" value="Winged helix-like DNA-binding domain superfamily/Winged helix DNA-binding domain"/>
    <property type="match status" value="1"/>
</dbReference>
<feature type="domain" description="Transcription regulator PadR N-terminal" evidence="2">
    <location>
        <begin position="7"/>
        <end position="81"/>
    </location>
</feature>
<proteinExistence type="predicted"/>
<dbReference type="AlphaFoldDB" id="A0AAW6B6E3"/>
<accession>A0AAW6B6E3</accession>
<evidence type="ECO:0000256" key="1">
    <source>
        <dbReference type="SAM" id="Coils"/>
    </source>
</evidence>
<dbReference type="PANTHER" id="PTHR43252:SF6">
    <property type="entry name" value="NEGATIVE TRANSCRIPTION REGULATOR PADR"/>
    <property type="match status" value="1"/>
</dbReference>
<dbReference type="Proteomes" id="UP001212217">
    <property type="component" value="Unassembled WGS sequence"/>
</dbReference>